<protein>
    <recommendedName>
        <fullName evidence="3">Retrotransposon Copia-like N-terminal domain-containing protein</fullName>
    </recommendedName>
</protein>
<proteinExistence type="predicted"/>
<accession>A0ABR0PFW8</accession>
<gene>
    <name evidence="1" type="ORF">PVK06_025238</name>
</gene>
<reference evidence="1 2" key="1">
    <citation type="submission" date="2023-03" db="EMBL/GenBank/DDBJ databases">
        <title>WGS of Gossypium arboreum.</title>
        <authorList>
            <person name="Yu D."/>
        </authorList>
    </citation>
    <scope>NUCLEOTIDE SEQUENCE [LARGE SCALE GENOMIC DNA]</scope>
    <source>
        <tissue evidence="1">Leaf</tissue>
    </source>
</reference>
<keyword evidence="2" id="KW-1185">Reference proteome</keyword>
<dbReference type="PANTHER" id="PTHR47481:SF30">
    <property type="entry name" value="CCHC-TYPE DOMAIN-CONTAINING PROTEIN"/>
    <property type="match status" value="1"/>
</dbReference>
<evidence type="ECO:0008006" key="3">
    <source>
        <dbReference type="Google" id="ProtNLM"/>
    </source>
</evidence>
<comment type="caution">
    <text evidence="1">The sequence shown here is derived from an EMBL/GenBank/DDBJ whole genome shotgun (WGS) entry which is preliminary data.</text>
</comment>
<dbReference type="EMBL" id="JARKNE010000007">
    <property type="protein sequence ID" value="KAK5820192.1"/>
    <property type="molecule type" value="Genomic_DNA"/>
</dbReference>
<dbReference type="PANTHER" id="PTHR47481">
    <property type="match status" value="1"/>
</dbReference>
<organism evidence="1 2">
    <name type="scientific">Gossypium arboreum</name>
    <name type="common">Tree cotton</name>
    <name type="synonym">Gossypium nanking</name>
    <dbReference type="NCBI Taxonomy" id="29729"/>
    <lineage>
        <taxon>Eukaryota</taxon>
        <taxon>Viridiplantae</taxon>
        <taxon>Streptophyta</taxon>
        <taxon>Embryophyta</taxon>
        <taxon>Tracheophyta</taxon>
        <taxon>Spermatophyta</taxon>
        <taxon>Magnoliopsida</taxon>
        <taxon>eudicotyledons</taxon>
        <taxon>Gunneridae</taxon>
        <taxon>Pentapetalae</taxon>
        <taxon>rosids</taxon>
        <taxon>malvids</taxon>
        <taxon>Malvales</taxon>
        <taxon>Malvaceae</taxon>
        <taxon>Malvoideae</taxon>
        <taxon>Gossypium</taxon>
    </lineage>
</organism>
<sequence length="97" mass="11015">MVHPATPTMISDSVFDSHFFSTKNINILFDDSNYLLWHQQVLLAIKTYKLQNFLIPQTVVPPSLISDKNGVLQENTIFVLYEQQDSALASWLLSSVS</sequence>
<evidence type="ECO:0000313" key="1">
    <source>
        <dbReference type="EMBL" id="KAK5820192.1"/>
    </source>
</evidence>
<name>A0ABR0PFW8_GOSAR</name>
<evidence type="ECO:0000313" key="2">
    <source>
        <dbReference type="Proteomes" id="UP001358586"/>
    </source>
</evidence>
<dbReference type="Proteomes" id="UP001358586">
    <property type="component" value="Chromosome 7"/>
</dbReference>